<evidence type="ECO:0000256" key="4">
    <source>
        <dbReference type="ARBA" id="ARBA00008276"/>
    </source>
</evidence>
<comment type="cofactor">
    <cofactor evidence="1">
        <name>Mg(2+)</name>
        <dbReference type="ChEBI" id="CHEBI:18420"/>
    </cofactor>
</comment>
<evidence type="ECO:0000256" key="16">
    <source>
        <dbReference type="ARBA" id="ARBA00047493"/>
    </source>
</evidence>
<comment type="catalytic activity">
    <reaction evidence="16">
        <text>(6S)-5,6,7,8-tetrahydrofolyl-(gamma-L-Glu)(n) + L-glutamate + ATP = (6S)-5,6,7,8-tetrahydrofolyl-(gamma-L-Glu)(n+1) + ADP + phosphate + H(+)</text>
        <dbReference type="Rhea" id="RHEA:10580"/>
        <dbReference type="Rhea" id="RHEA-COMP:14738"/>
        <dbReference type="Rhea" id="RHEA-COMP:14740"/>
        <dbReference type="ChEBI" id="CHEBI:15378"/>
        <dbReference type="ChEBI" id="CHEBI:29985"/>
        <dbReference type="ChEBI" id="CHEBI:30616"/>
        <dbReference type="ChEBI" id="CHEBI:43474"/>
        <dbReference type="ChEBI" id="CHEBI:141005"/>
        <dbReference type="ChEBI" id="CHEBI:456216"/>
        <dbReference type="EC" id="6.3.2.17"/>
    </reaction>
</comment>
<evidence type="ECO:0000256" key="15">
    <source>
        <dbReference type="ARBA" id="ARBA00030592"/>
    </source>
</evidence>
<comment type="caution">
    <text evidence="21">The sequence shown here is derived from an EMBL/GenBank/DDBJ whole genome shotgun (WGS) entry which is preliminary data.</text>
</comment>
<keyword evidence="10" id="KW-0479">Metal-binding</keyword>
<reference evidence="22" key="1">
    <citation type="journal article" date="2019" name="Int. J. Syst. Evol. Microbiol.">
        <title>The Global Catalogue of Microorganisms (GCM) 10K type strain sequencing project: providing services to taxonomists for standard genome sequencing and annotation.</title>
        <authorList>
            <consortium name="The Broad Institute Genomics Platform"/>
            <consortium name="The Broad Institute Genome Sequencing Center for Infectious Disease"/>
            <person name="Wu L."/>
            <person name="Ma J."/>
        </authorList>
    </citation>
    <scope>NUCLEOTIDE SEQUENCE [LARGE SCALE GENOMIC DNA]</scope>
    <source>
        <strain evidence="22">CGMCC 1.14993</strain>
    </source>
</reference>
<dbReference type="Pfam" id="PF02875">
    <property type="entry name" value="Mur_ligase_C"/>
    <property type="match status" value="1"/>
</dbReference>
<sequence length="433" mass="49154">MVSTYNDALNWMLNRTKFGIVPGLQRMEEMLLRLDQPHHHIKAIHIAGTNGKGSTISYIQSILLEAGYKVGAFTSPYIIDYREQIMFCGEMIGKEDFIMLVNKMKPIVEEVEILPCGAPTEFEILTTMAFYYFGQVKEHDMFLVEVGLGGLEDCTNVITPLISIITSIGHDHHQILGNSIEEITVQKAGIIKKGIPTITAELKEEALNIIQKMAIKNESTLFEFDKQFKAIDMNGLDHECFNFVSQQNKFEQIEISMIGQHQIRNASCAIMAIELLTDTYGFQVTEKALKSGLKKAYREGRLEKISTEPMILIDGAHNIEGIQSLVQSIKSHFNQHDITIVFSALKDKDVIEMVELLQNITKNITMTTFDFPRAMSHEELIHTSETLNVDYEINFKEAIEKNVKKIQKNGIILLTGSLYFISDVRKYLVNKHN</sequence>
<dbReference type="InterPro" id="IPR036615">
    <property type="entry name" value="Mur_ligase_C_dom_sf"/>
</dbReference>
<feature type="domain" description="Mur ligase C-terminal" evidence="19">
    <location>
        <begin position="300"/>
        <end position="417"/>
    </location>
</feature>
<keyword evidence="14" id="KW-0289">Folate biosynthesis</keyword>
<dbReference type="GO" id="GO:0046872">
    <property type="term" value="F:metal ion binding"/>
    <property type="evidence" value="ECO:0007669"/>
    <property type="project" value="UniProtKB-KW"/>
</dbReference>
<keyword evidence="12 18" id="KW-0067">ATP-binding</keyword>
<comment type="similarity">
    <text evidence="4 18">Belongs to the folylpolyglutamate synthase family.</text>
</comment>
<evidence type="ECO:0000259" key="20">
    <source>
        <dbReference type="Pfam" id="PF08245"/>
    </source>
</evidence>
<dbReference type="InterPro" id="IPR013221">
    <property type="entry name" value="Mur_ligase_cen"/>
</dbReference>
<dbReference type="Gene3D" id="3.40.1190.10">
    <property type="entry name" value="Mur-like, catalytic domain"/>
    <property type="match status" value="1"/>
</dbReference>
<evidence type="ECO:0000256" key="12">
    <source>
        <dbReference type="ARBA" id="ARBA00022840"/>
    </source>
</evidence>
<dbReference type="InterPro" id="IPR018109">
    <property type="entry name" value="Folylpolyglutamate_synth_CS"/>
</dbReference>
<dbReference type="PANTHER" id="PTHR11136">
    <property type="entry name" value="FOLYLPOLYGLUTAMATE SYNTHASE-RELATED"/>
    <property type="match status" value="1"/>
</dbReference>
<proteinExistence type="inferred from homology"/>
<dbReference type="AlphaFoldDB" id="A0A8J3AIE8"/>
<dbReference type="PANTHER" id="PTHR11136:SF0">
    <property type="entry name" value="DIHYDROFOLATE SYNTHETASE-RELATED"/>
    <property type="match status" value="1"/>
</dbReference>
<dbReference type="Proteomes" id="UP000626244">
    <property type="component" value="Unassembled WGS sequence"/>
</dbReference>
<dbReference type="EMBL" id="BMHB01000001">
    <property type="protein sequence ID" value="GGI10478.1"/>
    <property type="molecule type" value="Genomic_DNA"/>
</dbReference>
<evidence type="ECO:0000256" key="5">
    <source>
        <dbReference type="ARBA" id="ARBA00011245"/>
    </source>
</evidence>
<dbReference type="RefSeq" id="WP_088004152.1">
    <property type="nucleotide sequence ID" value="NZ_BMHB01000001.1"/>
</dbReference>
<name>A0A8J3AIE8_9BACI</name>
<evidence type="ECO:0000256" key="13">
    <source>
        <dbReference type="ARBA" id="ARBA00022842"/>
    </source>
</evidence>
<evidence type="ECO:0000256" key="1">
    <source>
        <dbReference type="ARBA" id="ARBA00001946"/>
    </source>
</evidence>
<evidence type="ECO:0000313" key="21">
    <source>
        <dbReference type="EMBL" id="GGI10478.1"/>
    </source>
</evidence>
<evidence type="ECO:0000313" key="22">
    <source>
        <dbReference type="Proteomes" id="UP000626244"/>
    </source>
</evidence>
<dbReference type="GO" id="GO:0046656">
    <property type="term" value="P:folic acid biosynthetic process"/>
    <property type="evidence" value="ECO:0007669"/>
    <property type="project" value="UniProtKB-KW"/>
</dbReference>
<evidence type="ECO:0000256" key="7">
    <source>
        <dbReference type="ARBA" id="ARBA00013025"/>
    </source>
</evidence>
<dbReference type="InterPro" id="IPR004101">
    <property type="entry name" value="Mur_ligase_C"/>
</dbReference>
<evidence type="ECO:0000256" key="10">
    <source>
        <dbReference type="ARBA" id="ARBA00022723"/>
    </source>
</evidence>
<dbReference type="Pfam" id="PF08245">
    <property type="entry name" value="Mur_ligase_M"/>
    <property type="match status" value="1"/>
</dbReference>
<dbReference type="PIRSF" id="PIRSF001563">
    <property type="entry name" value="Folylpolyglu_synth"/>
    <property type="match status" value="1"/>
</dbReference>
<comment type="pathway">
    <text evidence="2">Cofactor biosynthesis; tetrahydrofolate biosynthesis; 7,8-dihydrofolate from 2-amino-4-hydroxy-6-hydroxymethyl-7,8-dihydropteridine diphosphate and 4-aminobenzoate: step 2/2.</text>
</comment>
<keyword evidence="22" id="KW-1185">Reference proteome</keyword>
<keyword evidence="13" id="KW-0460">Magnesium</keyword>
<dbReference type="EC" id="6.3.2.12" evidence="6"/>
<dbReference type="PROSITE" id="PS01011">
    <property type="entry name" value="FOLYLPOLYGLU_SYNT_1"/>
    <property type="match status" value="1"/>
</dbReference>
<dbReference type="PROSITE" id="PS01012">
    <property type="entry name" value="FOLYLPOLYGLU_SYNT_2"/>
    <property type="match status" value="1"/>
</dbReference>
<dbReference type="GO" id="GO:0005524">
    <property type="term" value="F:ATP binding"/>
    <property type="evidence" value="ECO:0007669"/>
    <property type="project" value="UniProtKB-KW"/>
</dbReference>
<protein>
    <recommendedName>
        <fullName evidence="8">Dihydrofolate synthase/folylpolyglutamate synthase</fullName>
        <ecNumber evidence="6">6.3.2.12</ecNumber>
        <ecNumber evidence="7">6.3.2.17</ecNumber>
    </recommendedName>
    <alternativeName>
        <fullName evidence="15">Tetrahydrofolylpolyglutamate synthase</fullName>
    </alternativeName>
</protein>
<comment type="catalytic activity">
    <reaction evidence="17">
        <text>7,8-dihydropteroate + L-glutamate + ATP = 7,8-dihydrofolate + ADP + phosphate + H(+)</text>
        <dbReference type="Rhea" id="RHEA:23584"/>
        <dbReference type="ChEBI" id="CHEBI:15378"/>
        <dbReference type="ChEBI" id="CHEBI:17839"/>
        <dbReference type="ChEBI" id="CHEBI:29985"/>
        <dbReference type="ChEBI" id="CHEBI:30616"/>
        <dbReference type="ChEBI" id="CHEBI:43474"/>
        <dbReference type="ChEBI" id="CHEBI:57451"/>
        <dbReference type="ChEBI" id="CHEBI:456216"/>
        <dbReference type="EC" id="6.3.2.12"/>
    </reaction>
</comment>
<dbReference type="GO" id="GO:0008841">
    <property type="term" value="F:dihydrofolate synthase activity"/>
    <property type="evidence" value="ECO:0007669"/>
    <property type="project" value="UniProtKB-EC"/>
</dbReference>
<comment type="pathway">
    <text evidence="3">Cofactor biosynthesis; tetrahydrofolylpolyglutamate biosynthesis.</text>
</comment>
<evidence type="ECO:0000256" key="18">
    <source>
        <dbReference type="PIRNR" id="PIRNR001563"/>
    </source>
</evidence>
<dbReference type="OrthoDB" id="9809356at2"/>
<evidence type="ECO:0000256" key="14">
    <source>
        <dbReference type="ARBA" id="ARBA00022909"/>
    </source>
</evidence>
<evidence type="ECO:0000259" key="19">
    <source>
        <dbReference type="Pfam" id="PF02875"/>
    </source>
</evidence>
<comment type="subunit">
    <text evidence="5">Monomer.</text>
</comment>
<evidence type="ECO:0000256" key="6">
    <source>
        <dbReference type="ARBA" id="ARBA00013023"/>
    </source>
</evidence>
<dbReference type="EC" id="6.3.2.17" evidence="7"/>
<dbReference type="FunFam" id="3.40.1190.10:FF:000004">
    <property type="entry name" value="Dihydrofolate synthase/folylpolyglutamate synthase"/>
    <property type="match status" value="1"/>
</dbReference>
<dbReference type="GO" id="GO:0005737">
    <property type="term" value="C:cytoplasm"/>
    <property type="evidence" value="ECO:0007669"/>
    <property type="project" value="TreeGrafter"/>
</dbReference>
<organism evidence="21 22">
    <name type="scientific">Gottfriedia solisilvae</name>
    <dbReference type="NCBI Taxonomy" id="1516104"/>
    <lineage>
        <taxon>Bacteria</taxon>
        <taxon>Bacillati</taxon>
        <taxon>Bacillota</taxon>
        <taxon>Bacilli</taxon>
        <taxon>Bacillales</taxon>
        <taxon>Bacillaceae</taxon>
        <taxon>Gottfriedia</taxon>
    </lineage>
</organism>
<keyword evidence="11 18" id="KW-0547">Nucleotide-binding</keyword>
<dbReference type="Gene3D" id="3.90.190.20">
    <property type="entry name" value="Mur ligase, C-terminal domain"/>
    <property type="match status" value="1"/>
</dbReference>
<evidence type="ECO:0000256" key="9">
    <source>
        <dbReference type="ARBA" id="ARBA00022598"/>
    </source>
</evidence>
<dbReference type="InterPro" id="IPR036565">
    <property type="entry name" value="Mur-like_cat_sf"/>
</dbReference>
<dbReference type="NCBIfam" id="TIGR01499">
    <property type="entry name" value="folC"/>
    <property type="match status" value="1"/>
</dbReference>
<dbReference type="SUPFAM" id="SSF53623">
    <property type="entry name" value="MurD-like peptide ligases, catalytic domain"/>
    <property type="match status" value="1"/>
</dbReference>
<evidence type="ECO:0000256" key="3">
    <source>
        <dbReference type="ARBA" id="ARBA00005150"/>
    </source>
</evidence>
<dbReference type="SUPFAM" id="SSF53244">
    <property type="entry name" value="MurD-like peptide ligases, peptide-binding domain"/>
    <property type="match status" value="1"/>
</dbReference>
<evidence type="ECO:0000256" key="2">
    <source>
        <dbReference type="ARBA" id="ARBA00004799"/>
    </source>
</evidence>
<keyword evidence="9 18" id="KW-0436">Ligase</keyword>
<feature type="domain" description="Mur ligase central" evidence="20">
    <location>
        <begin position="46"/>
        <end position="272"/>
    </location>
</feature>
<dbReference type="InterPro" id="IPR001645">
    <property type="entry name" value="Folylpolyglutamate_synth"/>
</dbReference>
<accession>A0A8J3AIE8</accession>
<gene>
    <name evidence="21" type="primary">folC</name>
    <name evidence="21" type="ORF">GCM10007380_03000</name>
</gene>
<dbReference type="GO" id="GO:0004326">
    <property type="term" value="F:tetrahydrofolylpolyglutamate synthase activity"/>
    <property type="evidence" value="ECO:0007669"/>
    <property type="project" value="UniProtKB-EC"/>
</dbReference>
<evidence type="ECO:0000256" key="8">
    <source>
        <dbReference type="ARBA" id="ARBA00019357"/>
    </source>
</evidence>
<evidence type="ECO:0000256" key="17">
    <source>
        <dbReference type="ARBA" id="ARBA00049161"/>
    </source>
</evidence>
<evidence type="ECO:0000256" key="11">
    <source>
        <dbReference type="ARBA" id="ARBA00022741"/>
    </source>
</evidence>